<organism evidence="1">
    <name type="scientific">viral metagenome</name>
    <dbReference type="NCBI Taxonomy" id="1070528"/>
    <lineage>
        <taxon>unclassified sequences</taxon>
        <taxon>metagenomes</taxon>
        <taxon>organismal metagenomes</taxon>
    </lineage>
</organism>
<dbReference type="EMBL" id="MN740699">
    <property type="protein sequence ID" value="QHU08780.1"/>
    <property type="molecule type" value="Genomic_DNA"/>
</dbReference>
<accession>A0A6C0JVQ4</accession>
<sequence length="93" mass="11041">MYDFLYQIGDKVKFKRFEYDADGSCTKEIIETGYISHIGILEHTPSRGRSGYKIEYKIRVSWSCWGSWHLVAEKNILEKCGEYEKKFNYLTKI</sequence>
<evidence type="ECO:0000313" key="1">
    <source>
        <dbReference type="EMBL" id="QHU08780.1"/>
    </source>
</evidence>
<reference evidence="1" key="1">
    <citation type="journal article" date="2020" name="Nature">
        <title>Giant virus diversity and host interactions through global metagenomics.</title>
        <authorList>
            <person name="Schulz F."/>
            <person name="Roux S."/>
            <person name="Paez-Espino D."/>
            <person name="Jungbluth S."/>
            <person name="Walsh D.A."/>
            <person name="Denef V.J."/>
            <person name="McMahon K.D."/>
            <person name="Konstantinidis K.T."/>
            <person name="Eloe-Fadrosh E.A."/>
            <person name="Kyrpides N.C."/>
            <person name="Woyke T."/>
        </authorList>
    </citation>
    <scope>NUCLEOTIDE SEQUENCE</scope>
    <source>
        <strain evidence="1">GVMAG-S-1064190-84</strain>
    </source>
</reference>
<name>A0A6C0JVQ4_9ZZZZ</name>
<dbReference type="AlphaFoldDB" id="A0A6C0JVQ4"/>
<proteinExistence type="predicted"/>
<protein>
    <submittedName>
        <fullName evidence="1">Uncharacterized protein</fullName>
    </submittedName>
</protein>